<gene>
    <name evidence="1" type="ORF">EZS27_016691</name>
</gene>
<evidence type="ECO:0000313" key="1">
    <source>
        <dbReference type="EMBL" id="KAA6335028.1"/>
    </source>
</evidence>
<comment type="caution">
    <text evidence="1">The sequence shown here is derived from an EMBL/GenBank/DDBJ whole genome shotgun (WGS) entry which is preliminary data.</text>
</comment>
<dbReference type="EMBL" id="SNRY01000935">
    <property type="protein sequence ID" value="KAA6335028.1"/>
    <property type="molecule type" value="Genomic_DNA"/>
</dbReference>
<name>A0A5J4RMW6_9ZZZZ</name>
<organism evidence="1">
    <name type="scientific">termite gut metagenome</name>
    <dbReference type="NCBI Taxonomy" id="433724"/>
    <lineage>
        <taxon>unclassified sequences</taxon>
        <taxon>metagenomes</taxon>
        <taxon>organismal metagenomes</taxon>
    </lineage>
</organism>
<accession>A0A5J4RMW6</accession>
<dbReference type="AlphaFoldDB" id="A0A5J4RMW6"/>
<proteinExistence type="predicted"/>
<reference evidence="1" key="1">
    <citation type="submission" date="2019-03" db="EMBL/GenBank/DDBJ databases">
        <title>Single cell metagenomics reveals metabolic interactions within the superorganism composed of flagellate Streblomastix strix and complex community of Bacteroidetes bacteria on its surface.</title>
        <authorList>
            <person name="Treitli S.C."/>
            <person name="Kolisko M."/>
            <person name="Husnik F."/>
            <person name="Keeling P."/>
            <person name="Hampl V."/>
        </authorList>
    </citation>
    <scope>NUCLEOTIDE SEQUENCE</scope>
    <source>
        <strain evidence="1">STM</strain>
    </source>
</reference>
<sequence length="115" mass="13654">MERIRFSNNWNNKLSNKAFTTLRLHNPHKYRQGNRYEIEWQGKVLGIAVMRDIRHTTLANLNSFVTYLDTGYNVAQTINLLQTMYKNKGVNWNVQTLDFCLLVYEKQERKQGLSK</sequence>
<protein>
    <submittedName>
        <fullName evidence="1">Uncharacterized protein</fullName>
    </submittedName>
</protein>